<feature type="transmembrane region" description="Helical" evidence="2">
    <location>
        <begin position="108"/>
        <end position="129"/>
    </location>
</feature>
<dbReference type="OrthoDB" id="10345594at2759"/>
<dbReference type="VEuPathDB" id="AmoebaDB:FDP41_009822"/>
<dbReference type="GeneID" id="68117037"/>
<feature type="transmembrane region" description="Helical" evidence="2">
    <location>
        <begin position="169"/>
        <end position="190"/>
    </location>
</feature>
<dbReference type="RefSeq" id="XP_044556841.1">
    <property type="nucleotide sequence ID" value="XM_044713822.1"/>
</dbReference>
<organism evidence="3 4">
    <name type="scientific">Naegleria fowleri</name>
    <name type="common">Brain eating amoeba</name>
    <dbReference type="NCBI Taxonomy" id="5763"/>
    <lineage>
        <taxon>Eukaryota</taxon>
        <taxon>Discoba</taxon>
        <taxon>Heterolobosea</taxon>
        <taxon>Tetramitia</taxon>
        <taxon>Eutetramitia</taxon>
        <taxon>Vahlkampfiidae</taxon>
        <taxon>Naegleria</taxon>
    </lineage>
</organism>
<feature type="region of interest" description="Disordered" evidence="1">
    <location>
        <begin position="1"/>
        <end position="21"/>
    </location>
</feature>
<keyword evidence="2" id="KW-0472">Membrane</keyword>
<accession>A0A6A5BBR7</accession>
<evidence type="ECO:0000256" key="2">
    <source>
        <dbReference type="SAM" id="Phobius"/>
    </source>
</evidence>
<evidence type="ECO:0000313" key="4">
    <source>
        <dbReference type="Proteomes" id="UP000444721"/>
    </source>
</evidence>
<protein>
    <submittedName>
        <fullName evidence="3">Uncharacterized protein</fullName>
    </submittedName>
</protein>
<feature type="transmembrane region" description="Helical" evidence="2">
    <location>
        <begin position="53"/>
        <end position="74"/>
    </location>
</feature>
<gene>
    <name evidence="3" type="ORF">FDP41_009822</name>
</gene>
<sequence>MINTNETENSNRSSLDSSSMVQGRGMNINNNNTNHHKQTIFSKLKLESPKSGGSNYFIIRFLLDSMMVLIWIIWTGAHMKSIVQELCPPYYKDEYCSAQSSAAFASQLWYFFVLVPLALVYIFFIAMIRKKAKRNQKFSHYLTWSLFVLIVHIYFCVLFGLHGSNVGLSFAYFGLAGIFIGIIPDIFFIWRFSRIRREQKLKEDSEYHLFFSTRHQDLIATNVI</sequence>
<dbReference type="VEuPathDB" id="AmoebaDB:NF0124420"/>
<name>A0A6A5BBR7_NAEFO</name>
<comment type="caution">
    <text evidence="3">The sequence shown here is derived from an EMBL/GenBank/DDBJ whole genome shotgun (WGS) entry which is preliminary data.</text>
</comment>
<proteinExistence type="predicted"/>
<dbReference type="AlphaFoldDB" id="A0A6A5BBR7"/>
<reference evidence="3 4" key="1">
    <citation type="journal article" date="2019" name="Sci. Rep.">
        <title>Nanopore sequencing improves the draft genome of the human pathogenic amoeba Naegleria fowleri.</title>
        <authorList>
            <person name="Liechti N."/>
            <person name="Schurch N."/>
            <person name="Bruggmann R."/>
            <person name="Wittwer M."/>
        </authorList>
    </citation>
    <scope>NUCLEOTIDE SEQUENCE [LARGE SCALE GENOMIC DNA]</scope>
    <source>
        <strain evidence="3 4">ATCC 30894</strain>
    </source>
</reference>
<evidence type="ECO:0000313" key="3">
    <source>
        <dbReference type="EMBL" id="KAF0972126.1"/>
    </source>
</evidence>
<feature type="transmembrane region" description="Helical" evidence="2">
    <location>
        <begin position="141"/>
        <end position="163"/>
    </location>
</feature>
<dbReference type="VEuPathDB" id="AmoebaDB:NfTy_088370"/>
<keyword evidence="2" id="KW-0812">Transmembrane</keyword>
<keyword evidence="4" id="KW-1185">Reference proteome</keyword>
<feature type="compositionally biased region" description="Low complexity" evidence="1">
    <location>
        <begin position="1"/>
        <end position="19"/>
    </location>
</feature>
<dbReference type="EMBL" id="VFQX01000072">
    <property type="protein sequence ID" value="KAF0972126.1"/>
    <property type="molecule type" value="Genomic_DNA"/>
</dbReference>
<dbReference type="Proteomes" id="UP000444721">
    <property type="component" value="Unassembled WGS sequence"/>
</dbReference>
<keyword evidence="2" id="KW-1133">Transmembrane helix</keyword>
<evidence type="ECO:0000256" key="1">
    <source>
        <dbReference type="SAM" id="MobiDB-lite"/>
    </source>
</evidence>